<keyword evidence="12" id="KW-0378">Hydrolase</keyword>
<name>A0A517ZFC9_9PLAN</name>
<keyword evidence="8 12" id="KW-0067">ATP-binding</keyword>
<feature type="domain" description="ABC transporter" evidence="11">
    <location>
        <begin position="13"/>
        <end position="247"/>
    </location>
</feature>
<keyword evidence="7" id="KW-0547">Nucleotide-binding</keyword>
<reference evidence="12 13" key="1">
    <citation type="submission" date="2019-02" db="EMBL/GenBank/DDBJ databases">
        <title>Deep-cultivation of Planctomycetes and their phenomic and genomic characterization uncovers novel biology.</title>
        <authorList>
            <person name="Wiegand S."/>
            <person name="Jogler M."/>
            <person name="Boedeker C."/>
            <person name="Pinto D."/>
            <person name="Vollmers J."/>
            <person name="Rivas-Marin E."/>
            <person name="Kohn T."/>
            <person name="Peeters S.H."/>
            <person name="Heuer A."/>
            <person name="Rast P."/>
            <person name="Oberbeckmann S."/>
            <person name="Bunk B."/>
            <person name="Jeske O."/>
            <person name="Meyerdierks A."/>
            <person name="Storesund J.E."/>
            <person name="Kallscheuer N."/>
            <person name="Luecker S."/>
            <person name="Lage O.M."/>
            <person name="Pohl T."/>
            <person name="Merkel B.J."/>
            <person name="Hornburger P."/>
            <person name="Mueller R.-W."/>
            <person name="Bruemmer F."/>
            <person name="Labrenz M."/>
            <person name="Spormann A.M."/>
            <person name="Op den Camp H."/>
            <person name="Overmann J."/>
            <person name="Amann R."/>
            <person name="Jetten M.S.M."/>
            <person name="Mascher T."/>
            <person name="Medema M.H."/>
            <person name="Devos D.P."/>
            <person name="Kaster A.-K."/>
            <person name="Ovreas L."/>
            <person name="Rohde M."/>
            <person name="Galperin M.Y."/>
            <person name="Jogler C."/>
        </authorList>
    </citation>
    <scope>NUCLEOTIDE SEQUENCE [LARGE SCALE GENOMIC DNA]</scope>
    <source>
        <strain evidence="12 13">Mal4</strain>
    </source>
</reference>
<dbReference type="Gene3D" id="3.40.50.300">
    <property type="entry name" value="P-loop containing nucleotide triphosphate hydrolases"/>
    <property type="match status" value="2"/>
</dbReference>
<dbReference type="Proteomes" id="UP000320496">
    <property type="component" value="Chromosome"/>
</dbReference>
<dbReference type="PANTHER" id="PTHR43790:SF3">
    <property type="entry name" value="D-ALLOSE IMPORT ATP-BINDING PROTEIN ALSA-RELATED"/>
    <property type="match status" value="1"/>
</dbReference>
<dbReference type="PROSITE" id="PS50893">
    <property type="entry name" value="ABC_TRANSPORTER_2"/>
    <property type="match status" value="2"/>
</dbReference>
<dbReference type="GO" id="GO:0005886">
    <property type="term" value="C:plasma membrane"/>
    <property type="evidence" value="ECO:0007669"/>
    <property type="project" value="UniProtKB-SubCell"/>
</dbReference>
<dbReference type="GO" id="GO:0015749">
    <property type="term" value="P:monosaccharide transmembrane transport"/>
    <property type="evidence" value="ECO:0007669"/>
    <property type="project" value="UniProtKB-ARBA"/>
</dbReference>
<evidence type="ECO:0000256" key="3">
    <source>
        <dbReference type="ARBA" id="ARBA00022448"/>
    </source>
</evidence>
<keyword evidence="13" id="KW-1185">Reference proteome</keyword>
<accession>A0A517ZFC9</accession>
<evidence type="ECO:0000256" key="8">
    <source>
        <dbReference type="ARBA" id="ARBA00022840"/>
    </source>
</evidence>
<dbReference type="SMART" id="SM00382">
    <property type="entry name" value="AAA"/>
    <property type="match status" value="2"/>
</dbReference>
<dbReference type="SUPFAM" id="SSF52540">
    <property type="entry name" value="P-loop containing nucleoside triphosphate hydrolases"/>
    <property type="match status" value="2"/>
</dbReference>
<dbReference type="EMBL" id="CP036275">
    <property type="protein sequence ID" value="QDU41203.1"/>
    <property type="molecule type" value="Genomic_DNA"/>
</dbReference>
<evidence type="ECO:0000256" key="10">
    <source>
        <dbReference type="ARBA" id="ARBA00023136"/>
    </source>
</evidence>
<dbReference type="PROSITE" id="PS00211">
    <property type="entry name" value="ABC_TRANSPORTER_1"/>
    <property type="match status" value="1"/>
</dbReference>
<proteinExistence type="predicted"/>
<evidence type="ECO:0000256" key="5">
    <source>
        <dbReference type="ARBA" id="ARBA00022597"/>
    </source>
</evidence>
<organism evidence="12 13">
    <name type="scientific">Maioricimonas rarisocia</name>
    <dbReference type="NCBI Taxonomy" id="2528026"/>
    <lineage>
        <taxon>Bacteria</taxon>
        <taxon>Pseudomonadati</taxon>
        <taxon>Planctomycetota</taxon>
        <taxon>Planctomycetia</taxon>
        <taxon>Planctomycetales</taxon>
        <taxon>Planctomycetaceae</taxon>
        <taxon>Maioricimonas</taxon>
    </lineage>
</organism>
<evidence type="ECO:0000256" key="9">
    <source>
        <dbReference type="ARBA" id="ARBA00022967"/>
    </source>
</evidence>
<feature type="domain" description="ABC transporter" evidence="11">
    <location>
        <begin position="259"/>
        <end position="499"/>
    </location>
</feature>
<keyword evidence="10" id="KW-0472">Membrane</keyword>
<dbReference type="RefSeq" id="WP_197443892.1">
    <property type="nucleotide sequence ID" value="NZ_CP036275.1"/>
</dbReference>
<dbReference type="InterPro" id="IPR027417">
    <property type="entry name" value="P-loop_NTPase"/>
</dbReference>
<keyword evidence="9" id="KW-1278">Translocase</keyword>
<evidence type="ECO:0000256" key="2">
    <source>
        <dbReference type="ARBA" id="ARBA00004533"/>
    </source>
</evidence>
<evidence type="ECO:0000313" key="13">
    <source>
        <dbReference type="Proteomes" id="UP000320496"/>
    </source>
</evidence>
<keyword evidence="5" id="KW-0762">Sugar transport</keyword>
<keyword evidence="6" id="KW-0677">Repeat</keyword>
<comment type="subcellular location">
    <subcellularLocation>
        <location evidence="2">Cell inner membrane</location>
    </subcellularLocation>
    <subcellularLocation>
        <location evidence="1">Cell membrane</location>
        <topology evidence="1">Peripheral membrane protein</topology>
    </subcellularLocation>
</comment>
<dbReference type="CDD" id="cd03216">
    <property type="entry name" value="ABC_Carb_Monos_I"/>
    <property type="match status" value="1"/>
</dbReference>
<dbReference type="GO" id="GO:0005524">
    <property type="term" value="F:ATP binding"/>
    <property type="evidence" value="ECO:0007669"/>
    <property type="project" value="UniProtKB-KW"/>
</dbReference>
<dbReference type="FunFam" id="3.40.50.300:FF:000126">
    <property type="entry name" value="Galactose/methyl galactoside import ATP-binding protein MglA"/>
    <property type="match status" value="1"/>
</dbReference>
<keyword evidence="3" id="KW-0813">Transport</keyword>
<dbReference type="InterPro" id="IPR003439">
    <property type="entry name" value="ABC_transporter-like_ATP-bd"/>
</dbReference>
<evidence type="ECO:0000256" key="7">
    <source>
        <dbReference type="ARBA" id="ARBA00022741"/>
    </source>
</evidence>
<dbReference type="KEGG" id="mri:Mal4_55680"/>
<dbReference type="Pfam" id="PF00005">
    <property type="entry name" value="ABC_tran"/>
    <property type="match status" value="2"/>
</dbReference>
<evidence type="ECO:0000313" key="12">
    <source>
        <dbReference type="EMBL" id="QDU41203.1"/>
    </source>
</evidence>
<sequence length="500" mass="54895">MPPASEQAGTPLLEMRGIEKSFPGVRALRGVDLTLHKGEVLALLGENGAGKSTLIKTLGGAHQPDAGTILIDGQEVKLPNPSASNVAGIGIIYQEFNLVPGLAAWENIFLGRESGRGFVHRSAERQKARELFEQIGVAIPIDAPCGRLSVAQQQIVEIAKALSQNVRMIVMDEPSAALTPQEVARLFKIIRDLQQRGIGVIYISHRLDEIFDIADRVLVLRDGGPAGEAPIEELTRQRMIEMMVGREIENEFPKHHHPVGEPRLSVQGLTRGDAVRDVTFEIRSGEVLGLTGLMGAGRTEAARLIFGADRADAGTVMLDGRPLEIRSPRDAIRAGICLLTEDRKGQGLILDASVLENFGLPNLREFSTWGFVRVRPERDAFETYVQRLRIRIPHHRQLAGNLSGGNQQKVVLAKWLERNAEIVIFDEPTRGIDVGAKYEIYMLMNDLARQGKAILMISSELPEVLGMSDRILVMHEGRVTGEITDVKSATQEQIMELAVA</sequence>
<dbReference type="InterPro" id="IPR017871">
    <property type="entry name" value="ABC_transporter-like_CS"/>
</dbReference>
<dbReference type="InterPro" id="IPR003593">
    <property type="entry name" value="AAA+_ATPase"/>
</dbReference>
<evidence type="ECO:0000256" key="6">
    <source>
        <dbReference type="ARBA" id="ARBA00022737"/>
    </source>
</evidence>
<evidence type="ECO:0000259" key="11">
    <source>
        <dbReference type="PROSITE" id="PS50893"/>
    </source>
</evidence>
<evidence type="ECO:0000256" key="1">
    <source>
        <dbReference type="ARBA" id="ARBA00004202"/>
    </source>
</evidence>
<dbReference type="CDD" id="cd03215">
    <property type="entry name" value="ABC_Carb_Monos_II"/>
    <property type="match status" value="1"/>
</dbReference>
<dbReference type="GO" id="GO:0016887">
    <property type="term" value="F:ATP hydrolysis activity"/>
    <property type="evidence" value="ECO:0007669"/>
    <property type="project" value="InterPro"/>
</dbReference>
<keyword evidence="4" id="KW-1003">Cell membrane</keyword>
<dbReference type="AlphaFoldDB" id="A0A517ZFC9"/>
<gene>
    <name evidence="12" type="primary">rbsA</name>
    <name evidence="12" type="ORF">Mal4_55680</name>
</gene>
<dbReference type="FunFam" id="3.40.50.300:FF:000127">
    <property type="entry name" value="Ribose import ATP-binding protein RbsA"/>
    <property type="match status" value="1"/>
</dbReference>
<dbReference type="PANTHER" id="PTHR43790">
    <property type="entry name" value="CARBOHYDRATE TRANSPORT ATP-BINDING PROTEIN MG119-RELATED"/>
    <property type="match status" value="1"/>
</dbReference>
<evidence type="ECO:0000256" key="4">
    <source>
        <dbReference type="ARBA" id="ARBA00022475"/>
    </source>
</evidence>
<dbReference type="InterPro" id="IPR050107">
    <property type="entry name" value="ABC_carbohydrate_import_ATPase"/>
</dbReference>
<protein>
    <submittedName>
        <fullName evidence="12">Ribose import ATP-binding protein RbsA</fullName>
        <ecNumber evidence="12">3.6.3.17</ecNumber>
    </submittedName>
</protein>
<dbReference type="EC" id="3.6.3.17" evidence="12"/>